<organism evidence="6 7">
    <name type="scientific">Aromia moschata</name>
    <dbReference type="NCBI Taxonomy" id="1265417"/>
    <lineage>
        <taxon>Eukaryota</taxon>
        <taxon>Metazoa</taxon>
        <taxon>Ecdysozoa</taxon>
        <taxon>Arthropoda</taxon>
        <taxon>Hexapoda</taxon>
        <taxon>Insecta</taxon>
        <taxon>Pterygota</taxon>
        <taxon>Neoptera</taxon>
        <taxon>Endopterygota</taxon>
        <taxon>Coleoptera</taxon>
        <taxon>Polyphaga</taxon>
        <taxon>Cucujiformia</taxon>
        <taxon>Chrysomeloidea</taxon>
        <taxon>Cerambycidae</taxon>
        <taxon>Cerambycinae</taxon>
        <taxon>Callichromatini</taxon>
        <taxon>Aromia</taxon>
    </lineage>
</organism>
<reference evidence="6" key="1">
    <citation type="journal article" date="2023" name="Insect Mol. Biol.">
        <title>Genome sequencing provides insights into the evolution of gene families encoding plant cell wall-degrading enzymes in longhorned beetles.</title>
        <authorList>
            <person name="Shin N.R."/>
            <person name="Okamura Y."/>
            <person name="Kirsch R."/>
            <person name="Pauchet Y."/>
        </authorList>
    </citation>
    <scope>NUCLEOTIDE SEQUENCE</scope>
    <source>
        <strain evidence="6">AMC_N1</strain>
    </source>
</reference>
<evidence type="ECO:0000256" key="4">
    <source>
        <dbReference type="ARBA" id="ARBA00022989"/>
    </source>
</evidence>
<keyword evidence="3" id="KW-0256">Endoplasmic reticulum</keyword>
<accession>A0AAV8YE80</accession>
<comment type="subcellular location">
    <subcellularLocation>
        <location evidence="1">Endoplasmic reticulum membrane</location>
        <topology evidence="1">Multi-pass membrane protein</topology>
    </subcellularLocation>
</comment>
<evidence type="ECO:0000313" key="6">
    <source>
        <dbReference type="EMBL" id="KAJ8949637.1"/>
    </source>
</evidence>
<dbReference type="GO" id="GO:0070072">
    <property type="term" value="P:vacuolar proton-transporting V-type ATPase complex assembly"/>
    <property type="evidence" value="ECO:0007669"/>
    <property type="project" value="InterPro"/>
</dbReference>
<evidence type="ECO:0000313" key="7">
    <source>
        <dbReference type="Proteomes" id="UP001162162"/>
    </source>
</evidence>
<proteinExistence type="predicted"/>
<evidence type="ECO:0000256" key="5">
    <source>
        <dbReference type="ARBA" id="ARBA00023136"/>
    </source>
</evidence>
<name>A0AAV8YE80_9CUCU</name>
<protein>
    <submittedName>
        <fullName evidence="6">Uncharacterized protein</fullName>
    </submittedName>
</protein>
<evidence type="ECO:0000256" key="1">
    <source>
        <dbReference type="ARBA" id="ARBA00004477"/>
    </source>
</evidence>
<dbReference type="AlphaFoldDB" id="A0AAV8YE80"/>
<keyword evidence="5" id="KW-0472">Membrane</keyword>
<dbReference type="GO" id="GO:0005789">
    <property type="term" value="C:endoplasmic reticulum membrane"/>
    <property type="evidence" value="ECO:0007669"/>
    <property type="project" value="UniProtKB-SubCell"/>
</dbReference>
<keyword evidence="4" id="KW-1133">Transmembrane helix</keyword>
<evidence type="ECO:0000256" key="2">
    <source>
        <dbReference type="ARBA" id="ARBA00022692"/>
    </source>
</evidence>
<dbReference type="PANTHER" id="PTHR31394:SF1">
    <property type="entry name" value="TRANSMEMBRANE PROTEIN 199"/>
    <property type="match status" value="1"/>
</dbReference>
<gene>
    <name evidence="6" type="ORF">NQ318_010053</name>
</gene>
<evidence type="ECO:0000256" key="3">
    <source>
        <dbReference type="ARBA" id="ARBA00022824"/>
    </source>
</evidence>
<dbReference type="InterPro" id="IPR021013">
    <property type="entry name" value="ATPase_Vma12"/>
</dbReference>
<keyword evidence="7" id="KW-1185">Reference proteome</keyword>
<sequence length="116" mass="13831">MPYGISSIVFKNKVSKQVEIENPNNIGYLITEEDRLFIKSVKVENRDSEDKMYLHELLEGSEIILPKNEEIPRNEELERRCQRLKAEQQNRDYFQMTKNVDRVRKKLPEDTFGLSR</sequence>
<dbReference type="Proteomes" id="UP001162162">
    <property type="component" value="Unassembled WGS sequence"/>
</dbReference>
<dbReference type="Pfam" id="PF11712">
    <property type="entry name" value="Vma12"/>
    <property type="match status" value="1"/>
</dbReference>
<keyword evidence="2" id="KW-0812">Transmembrane</keyword>
<comment type="caution">
    <text evidence="6">The sequence shown here is derived from an EMBL/GenBank/DDBJ whole genome shotgun (WGS) entry which is preliminary data.</text>
</comment>
<dbReference type="PANTHER" id="PTHR31394">
    <property type="entry name" value="TRANSMEMBRANE PROTEIN 199"/>
    <property type="match status" value="1"/>
</dbReference>
<dbReference type="EMBL" id="JAPWTK010000113">
    <property type="protein sequence ID" value="KAJ8949637.1"/>
    <property type="molecule type" value="Genomic_DNA"/>
</dbReference>